<reference evidence="2" key="1">
    <citation type="submission" date="2015-05" db="EMBL/GenBank/DDBJ databases">
        <authorList>
            <person name="Urmite Genomes"/>
        </authorList>
    </citation>
    <scope>NUCLEOTIDE SEQUENCE [LARGE SCALE GENOMIC DNA]</scope>
    <source>
        <strain evidence="2">LF1</strain>
    </source>
</reference>
<evidence type="ECO:0000313" key="2">
    <source>
        <dbReference type="Proteomes" id="UP000199087"/>
    </source>
</evidence>
<dbReference type="OrthoDB" id="2716151at2"/>
<dbReference type="AlphaFoldDB" id="A0A0U1NSX7"/>
<keyword evidence="2" id="KW-1185">Reference proteome</keyword>
<dbReference type="EMBL" id="CVRB01000001">
    <property type="protein sequence ID" value="CRK80832.1"/>
    <property type="molecule type" value="Genomic_DNA"/>
</dbReference>
<dbReference type="Proteomes" id="UP000199087">
    <property type="component" value="Unassembled WGS sequence"/>
</dbReference>
<gene>
    <name evidence="1" type="ORF">BN000_00721</name>
</gene>
<name>A0A0U1NSX7_9BACI</name>
<sequence>MLIDFTDLIGKYIEVEISGDIFHHGILIDYGLDIIVLYKGTTNTFFYIPFGHIQRLKETIRENDTSYEPPAETPISSEVISLRKVLTIAKGMFVQVYVTGNKAIHGYFTSIMNDYFVFHSPIYKTIFVSMKHVKWIIPYPPNTTPYSLSNEYLPLNPVTSPLARSFEEQLKKFENKLVILDGGDNPEKIGFLQKVRNNKAVLVTAEGEAIIRNFEHIKTIQLP</sequence>
<evidence type="ECO:0000313" key="1">
    <source>
        <dbReference type="EMBL" id="CRK80832.1"/>
    </source>
</evidence>
<organism evidence="1 2">
    <name type="scientific">Neobacillus massiliamazoniensis</name>
    <dbReference type="NCBI Taxonomy" id="1499688"/>
    <lineage>
        <taxon>Bacteria</taxon>
        <taxon>Bacillati</taxon>
        <taxon>Bacillota</taxon>
        <taxon>Bacilli</taxon>
        <taxon>Bacillales</taxon>
        <taxon>Bacillaceae</taxon>
        <taxon>Neobacillus</taxon>
    </lineage>
</organism>
<protein>
    <recommendedName>
        <fullName evidence="3">DUF2642 domain-containing protein</fullName>
    </recommendedName>
</protein>
<dbReference type="RefSeq" id="WP_090630926.1">
    <property type="nucleotide sequence ID" value="NZ_CVRB01000001.1"/>
</dbReference>
<proteinExistence type="predicted"/>
<accession>A0A0U1NSX7</accession>
<evidence type="ECO:0008006" key="3">
    <source>
        <dbReference type="Google" id="ProtNLM"/>
    </source>
</evidence>